<dbReference type="InterPro" id="IPR010752">
    <property type="entry name" value="DUF1329"/>
</dbReference>
<protein>
    <submittedName>
        <fullName evidence="1">DUF1329 domain-containing protein</fullName>
    </submittedName>
</protein>
<dbReference type="Gene3D" id="2.50.20.10">
    <property type="entry name" value="Lipoprotein localisation LolA/LolB/LppX"/>
    <property type="match status" value="1"/>
</dbReference>
<comment type="caution">
    <text evidence="1">The sequence shown here is derived from an EMBL/GenBank/DDBJ whole genome shotgun (WGS) entry which is preliminary data.</text>
</comment>
<evidence type="ECO:0000313" key="2">
    <source>
        <dbReference type="Proteomes" id="UP000472676"/>
    </source>
</evidence>
<dbReference type="EMBL" id="JAAMOW010000004">
    <property type="protein sequence ID" value="NGY04849.1"/>
    <property type="molecule type" value="Genomic_DNA"/>
</dbReference>
<gene>
    <name evidence="1" type="ORF">G7Y85_08730</name>
</gene>
<accession>A0A6M2BS39</accession>
<dbReference type="CDD" id="cd16329">
    <property type="entry name" value="LolA_like"/>
    <property type="match status" value="1"/>
</dbReference>
<evidence type="ECO:0000313" key="1">
    <source>
        <dbReference type="EMBL" id="NGY04849.1"/>
    </source>
</evidence>
<organism evidence="1 2">
    <name type="scientific">Solimonas terrae</name>
    <dbReference type="NCBI Taxonomy" id="1396819"/>
    <lineage>
        <taxon>Bacteria</taxon>
        <taxon>Pseudomonadati</taxon>
        <taxon>Pseudomonadota</taxon>
        <taxon>Gammaproteobacteria</taxon>
        <taxon>Nevskiales</taxon>
        <taxon>Nevskiaceae</taxon>
        <taxon>Solimonas</taxon>
    </lineage>
</organism>
<name>A0A6M2BS39_9GAMM</name>
<keyword evidence="2" id="KW-1185">Reference proteome</keyword>
<proteinExistence type="predicted"/>
<dbReference type="AlphaFoldDB" id="A0A6M2BS39"/>
<reference evidence="1 2" key="1">
    <citation type="journal article" date="2014" name="Int. J. Syst. Evol. Microbiol.">
        <title>Solimonas terrae sp. nov., isolated from soil.</title>
        <authorList>
            <person name="Kim S.J."/>
            <person name="Moon J.Y."/>
            <person name="Weon H.Y."/>
            <person name="Ahn J.H."/>
            <person name="Chen W.M."/>
            <person name="Kwon S.W."/>
        </authorList>
    </citation>
    <scope>NUCLEOTIDE SEQUENCE [LARGE SCALE GENOMIC DNA]</scope>
    <source>
        <strain evidence="1 2">KIS83-12</strain>
    </source>
</reference>
<dbReference type="Proteomes" id="UP000472676">
    <property type="component" value="Unassembled WGS sequence"/>
</dbReference>
<sequence length="446" mass="49595">MLFATGLGLSSANVAATVSPAEAAALGGDKLTCNGAEKAGSTTGVAQWTGRFKGSWPGITRKSGYEPGPYADEKPLFTITAVNAAQYAGQLSEGEKALLKKYPNTYRMNVYPSHRDFDDAPETCARAKQNAVSAELVDDGKGVKGVAGAIPFPYPESGLEAVWNVGNAGRMYSEHAIFDIADVYPGGTVGWGRQELKVLVDNDTPGRQTSYSDKIAAHFFAVSMLPERDRGLVAVGFQPNNYTDSSTQSWQYQPGTRRVRQAPEVGFDYPVPPAGFRTSDDDHGFNGSPERYDWKLVGKREIYIPYDNFRINDPALKYSELIKPDTVNPDYLRYELHRVWIIEGTLKKGFRHIYAKRRLYADEDSWLVSTADNYDGRGQLWRVPLITYHYSQEGHAWHRGVSIYQDLQSGSYEAGYLVNESRLWWEINRPMSVSQFTPGAAARLSH</sequence>
<dbReference type="Pfam" id="PF07044">
    <property type="entry name" value="DUF1329"/>
    <property type="match status" value="1"/>
</dbReference>